<gene>
    <name evidence="2" type="ORF">JS09_0221</name>
</gene>
<dbReference type="Proteomes" id="UP000019733">
    <property type="component" value="Segment"/>
</dbReference>
<dbReference type="KEGG" id="vg:19524939"/>
<organism evidence="2 3">
    <name type="scientific">Escherichia phage vB_EcoM_JS09</name>
    <dbReference type="NCBI Taxonomy" id="1430444"/>
    <lineage>
        <taxon>Viruses</taxon>
        <taxon>Duplodnaviria</taxon>
        <taxon>Heunggongvirae</taxon>
        <taxon>Uroviricota</taxon>
        <taxon>Caudoviricetes</taxon>
        <taxon>Pantevenvirales</taxon>
        <taxon>Straboviridae</taxon>
        <taxon>Tevenvirinae</taxon>
        <taxon>Mosigvirus</taxon>
        <taxon>Mosigvirus JS09</taxon>
    </lineage>
</organism>
<keyword evidence="3" id="KW-1185">Reference proteome</keyword>
<keyword evidence="1" id="KW-0812">Transmembrane</keyword>
<evidence type="ECO:0008006" key="4">
    <source>
        <dbReference type="Google" id="ProtNLM"/>
    </source>
</evidence>
<accession>A0A060BE52</accession>
<evidence type="ECO:0000256" key="1">
    <source>
        <dbReference type="SAM" id="Phobius"/>
    </source>
</evidence>
<reference evidence="2" key="1">
    <citation type="submission" date="2015-07" db="EMBL/GenBank/DDBJ databases">
        <title>Isolation and characterization of a novel lytic T4-like coliphage vB_EcoM_JS09 infecting APEC.</title>
        <authorList>
            <person name="Zhou Y."/>
            <person name="Bao H.D."/>
            <person name="Zhang H."/>
            <person name="Wang R."/>
        </authorList>
    </citation>
    <scope>NUCLEOTIDE SEQUENCE</scope>
</reference>
<dbReference type="GeneID" id="19524939"/>
<protein>
    <recommendedName>
        <fullName evidence="4">Spanin Rz</fullName>
    </recommendedName>
</protein>
<proteinExistence type="predicted"/>
<evidence type="ECO:0000313" key="2">
    <source>
        <dbReference type="EMBL" id="AIA80181.1"/>
    </source>
</evidence>
<name>A0A060BE52_9CAUD</name>
<keyword evidence="1" id="KW-0472">Membrane</keyword>
<evidence type="ECO:0000313" key="3">
    <source>
        <dbReference type="Proteomes" id="UP000019733"/>
    </source>
</evidence>
<sequence length="118" mass="13319">MLKVNPIYTIVAAFALVSTVTIVVLNNKVDSLNTELASVKETAKNNAKVLDDFKVQYQSIEEMTYKNRVLVDQLKAENEKLRKDSKKKNVVASKPGLVEKQINKSFDSFAEDLRKLSE</sequence>
<keyword evidence="1" id="KW-1133">Transmembrane helix</keyword>
<dbReference type="OrthoDB" id="18018at10239"/>
<dbReference type="RefSeq" id="YP_009037544.1">
    <property type="nucleotide sequence ID" value="NC_024124.2"/>
</dbReference>
<feature type="transmembrane region" description="Helical" evidence="1">
    <location>
        <begin position="6"/>
        <end position="25"/>
    </location>
</feature>
<dbReference type="EMBL" id="KF582788">
    <property type="protein sequence ID" value="AIA80181.1"/>
    <property type="molecule type" value="Genomic_DNA"/>
</dbReference>